<keyword evidence="4 7" id="KW-1133">Transmembrane helix</keyword>
<dbReference type="EMBL" id="KN716278">
    <property type="protein sequence ID" value="KJH48149.1"/>
    <property type="molecule type" value="Genomic_DNA"/>
</dbReference>
<feature type="transmembrane region" description="Helical" evidence="7">
    <location>
        <begin position="130"/>
        <end position="154"/>
    </location>
</feature>
<dbReference type="InterPro" id="IPR001594">
    <property type="entry name" value="Palmitoyltrfase_DHHC"/>
</dbReference>
<keyword evidence="10" id="KW-1185">Reference proteome</keyword>
<dbReference type="STRING" id="29172.A0A0D8XWI6"/>
<reference evidence="9 10" key="1">
    <citation type="submission" date="2013-11" db="EMBL/GenBank/DDBJ databases">
        <title>Draft genome of the bovine lungworm Dictyocaulus viviparus.</title>
        <authorList>
            <person name="Mitreva M."/>
        </authorList>
    </citation>
    <scope>NUCLEOTIDE SEQUENCE [LARGE SCALE GENOMIC DNA]</scope>
    <source>
        <strain evidence="9 10">HannoverDv2000</strain>
    </source>
</reference>
<evidence type="ECO:0000256" key="5">
    <source>
        <dbReference type="ARBA" id="ARBA00023136"/>
    </source>
</evidence>
<sequence>MFASVAASFFSFLKKQQVLMTSSVLQPIKWWLSIFGWLAALASWFQIIIVLGFGREEILNYRWKFFVFIFLWIIIVCSYFNAMFSMAHPIPRQYHIEYCGDIDEHNKKIKRKAETLNVFSVCVHHHNHKFFLLFLLWPCCLGIYVTIMTIPYTIRTANNIWMGGTLSSEHHLLNSAIMNATVGIQSLLVIALSVGSLLKTQVQSLLTNRTTIEDSQLSFLDDDEMNHEFPIFDLGTRLENFRSIFGTSPMKWFLPVYTTPGDGINYIYVVRFGKDVANQAKPQRRRRFFIC</sequence>
<comment type="catalytic activity">
    <reaction evidence="7">
        <text>L-cysteinyl-[protein] + hexadecanoyl-CoA = S-hexadecanoyl-L-cysteinyl-[protein] + CoA</text>
        <dbReference type="Rhea" id="RHEA:36683"/>
        <dbReference type="Rhea" id="RHEA-COMP:10131"/>
        <dbReference type="Rhea" id="RHEA-COMP:11032"/>
        <dbReference type="ChEBI" id="CHEBI:29950"/>
        <dbReference type="ChEBI" id="CHEBI:57287"/>
        <dbReference type="ChEBI" id="CHEBI:57379"/>
        <dbReference type="ChEBI" id="CHEBI:74151"/>
        <dbReference type="EC" id="2.3.1.225"/>
    </reaction>
</comment>
<dbReference type="GO" id="GO:0016020">
    <property type="term" value="C:membrane"/>
    <property type="evidence" value="ECO:0007669"/>
    <property type="project" value="UniProtKB-SubCell"/>
</dbReference>
<feature type="transmembrane region" description="Helical" evidence="7">
    <location>
        <begin position="65"/>
        <end position="84"/>
    </location>
</feature>
<dbReference type="Proteomes" id="UP000053766">
    <property type="component" value="Unassembled WGS sequence"/>
</dbReference>
<comment type="subcellular location">
    <subcellularLocation>
        <location evidence="1">Membrane</location>
        <topology evidence="1">Multi-pass membrane protein</topology>
    </subcellularLocation>
</comment>
<evidence type="ECO:0000256" key="2">
    <source>
        <dbReference type="ARBA" id="ARBA00022679"/>
    </source>
</evidence>
<keyword evidence="2 7" id="KW-0808">Transferase</keyword>
<feature type="transmembrane region" description="Helical" evidence="7">
    <location>
        <begin position="30"/>
        <end position="53"/>
    </location>
</feature>
<evidence type="ECO:0000256" key="7">
    <source>
        <dbReference type="RuleBase" id="RU079119"/>
    </source>
</evidence>
<evidence type="ECO:0000256" key="4">
    <source>
        <dbReference type="ARBA" id="ARBA00022989"/>
    </source>
</evidence>
<feature type="domain" description="Palmitoyltransferase DHHC" evidence="8">
    <location>
        <begin position="120"/>
        <end position="215"/>
    </location>
</feature>
<proteinExistence type="inferred from homology"/>
<evidence type="ECO:0000256" key="6">
    <source>
        <dbReference type="ARBA" id="ARBA00023315"/>
    </source>
</evidence>
<dbReference type="GO" id="GO:0019706">
    <property type="term" value="F:protein-cysteine S-palmitoyltransferase activity"/>
    <property type="evidence" value="ECO:0007669"/>
    <property type="project" value="UniProtKB-EC"/>
</dbReference>
<dbReference type="InterPro" id="IPR039859">
    <property type="entry name" value="PFA4/ZDH16/20/ERF2-like"/>
</dbReference>
<protein>
    <recommendedName>
        <fullName evidence="7">Palmitoyltransferase</fullName>
        <ecNumber evidence="7">2.3.1.225</ecNumber>
    </recommendedName>
</protein>
<dbReference type="EC" id="2.3.1.225" evidence="7"/>
<keyword evidence="5 7" id="KW-0472">Membrane</keyword>
<evidence type="ECO:0000259" key="8">
    <source>
        <dbReference type="Pfam" id="PF01529"/>
    </source>
</evidence>
<dbReference type="Pfam" id="PF01529">
    <property type="entry name" value="DHHC"/>
    <property type="match status" value="1"/>
</dbReference>
<evidence type="ECO:0000313" key="9">
    <source>
        <dbReference type="EMBL" id="KJH48149.1"/>
    </source>
</evidence>
<keyword evidence="6 7" id="KW-0012">Acyltransferase</keyword>
<name>A0A0D8XWI6_DICVI</name>
<dbReference type="AlphaFoldDB" id="A0A0D8XWI6"/>
<comment type="domain">
    <text evidence="7">The DHHC domain is required for palmitoyltransferase activity.</text>
</comment>
<reference evidence="10" key="2">
    <citation type="journal article" date="2016" name="Sci. Rep.">
        <title>Dictyocaulus viviparus genome, variome and transcriptome elucidate lungworm biology and support future intervention.</title>
        <authorList>
            <person name="McNulty S.N."/>
            <person name="Strube C."/>
            <person name="Rosa B.A."/>
            <person name="Martin J.C."/>
            <person name="Tyagi R."/>
            <person name="Choi Y.J."/>
            <person name="Wang Q."/>
            <person name="Hallsworth Pepin K."/>
            <person name="Zhang X."/>
            <person name="Ozersky P."/>
            <person name="Wilson R.K."/>
            <person name="Sternberg P.W."/>
            <person name="Gasser R.B."/>
            <person name="Mitreva M."/>
        </authorList>
    </citation>
    <scope>NUCLEOTIDE SEQUENCE [LARGE SCALE GENOMIC DNA]</scope>
    <source>
        <strain evidence="10">HannoverDv2000</strain>
    </source>
</reference>
<dbReference type="OrthoDB" id="4096362at2759"/>
<evidence type="ECO:0000256" key="3">
    <source>
        <dbReference type="ARBA" id="ARBA00022692"/>
    </source>
</evidence>
<keyword evidence="3 7" id="KW-0812">Transmembrane</keyword>
<gene>
    <name evidence="9" type="ORF">DICVIV_05763</name>
</gene>
<evidence type="ECO:0000313" key="10">
    <source>
        <dbReference type="Proteomes" id="UP000053766"/>
    </source>
</evidence>
<comment type="similarity">
    <text evidence="7">Belongs to the DHHC palmitoyltransferase family.</text>
</comment>
<accession>A0A0D8XWI6</accession>
<evidence type="ECO:0000256" key="1">
    <source>
        <dbReference type="ARBA" id="ARBA00004141"/>
    </source>
</evidence>
<organism evidence="9 10">
    <name type="scientific">Dictyocaulus viviparus</name>
    <name type="common">Bovine lungworm</name>
    <dbReference type="NCBI Taxonomy" id="29172"/>
    <lineage>
        <taxon>Eukaryota</taxon>
        <taxon>Metazoa</taxon>
        <taxon>Ecdysozoa</taxon>
        <taxon>Nematoda</taxon>
        <taxon>Chromadorea</taxon>
        <taxon>Rhabditida</taxon>
        <taxon>Rhabditina</taxon>
        <taxon>Rhabditomorpha</taxon>
        <taxon>Strongyloidea</taxon>
        <taxon>Metastrongylidae</taxon>
        <taxon>Dictyocaulus</taxon>
    </lineage>
</organism>
<dbReference type="PANTHER" id="PTHR12246">
    <property type="entry name" value="PALMITOYLTRANSFERASE ZDHHC16"/>
    <property type="match status" value="1"/>
</dbReference>